<keyword evidence="2" id="KW-1185">Reference proteome</keyword>
<sequence>MDILINKPIKISIDTIEIDEHLPSLKLCISIDFERNGFELKTVSVAWFKCKVLDSFIKNLELSKLAVLKDMDGNFKLKIDTKKKKLYWSSLKEGINGNTFKSEGNEQIDLDDIDNILNAFKAYPKWW</sequence>
<dbReference type="RefSeq" id="WP_039105594.1">
    <property type="nucleotide sequence ID" value="NZ_CP009056.1"/>
</dbReference>
<evidence type="ECO:0000313" key="2">
    <source>
        <dbReference type="Proteomes" id="UP000030901"/>
    </source>
</evidence>
<dbReference type="Proteomes" id="UP000030901">
    <property type="component" value="Chromosome"/>
</dbReference>
<dbReference type="AlphaFoldDB" id="A0A0A7S2G7"/>
<dbReference type="EMBL" id="CP009056">
    <property type="protein sequence ID" value="AJA45704.1"/>
    <property type="molecule type" value="Genomic_DNA"/>
</dbReference>
<gene>
    <name evidence="1" type="ORF">FPB0191_01890</name>
</gene>
<proteinExistence type="predicted"/>
<protein>
    <submittedName>
        <fullName evidence="1">Uncharacterized protein</fullName>
    </submittedName>
</protein>
<evidence type="ECO:0000313" key="1">
    <source>
        <dbReference type="EMBL" id="AJA45704.1"/>
    </source>
</evidence>
<dbReference type="HOGENOM" id="CLU_1972327_0_0_6"/>
<organism evidence="1 2">
    <name type="scientific">Frischella perrara</name>
    <dbReference type="NCBI Taxonomy" id="1267021"/>
    <lineage>
        <taxon>Bacteria</taxon>
        <taxon>Pseudomonadati</taxon>
        <taxon>Pseudomonadota</taxon>
        <taxon>Gammaproteobacteria</taxon>
        <taxon>Orbales</taxon>
        <taxon>Orbaceae</taxon>
        <taxon>Frischella</taxon>
    </lineage>
</organism>
<accession>A0A0A7S2G7</accession>
<dbReference type="OrthoDB" id="8617687at2"/>
<dbReference type="KEGG" id="fpp:FPB0191_01890"/>
<reference evidence="1 2" key="1">
    <citation type="journal article" date="2014" name="Appl. Environ. Microbiol.">
        <title>Gut symbionts from distinct hosts exhibit genotoxic activity via divergent colibactin biosynthetic pathways.</title>
        <authorList>
            <person name="Engel P."/>
            <person name="Vizcaino M.I."/>
            <person name="Crawford J.M."/>
        </authorList>
    </citation>
    <scope>NUCLEOTIDE SEQUENCE [LARGE SCALE GENOMIC DNA]</scope>
    <source>
        <strain evidence="1 2">PEB0191</strain>
    </source>
</reference>
<name>A0A0A7S2G7_FRIPE</name>